<dbReference type="InterPro" id="IPR017025">
    <property type="entry name" value="Cancer-assoc_antigen_RCAS1"/>
</dbReference>
<dbReference type="AlphaFoldDB" id="A0AA35KKE2"/>
<proteinExistence type="predicted"/>
<dbReference type="Proteomes" id="UP001178461">
    <property type="component" value="Chromosome 7"/>
</dbReference>
<keyword evidence="3" id="KW-1185">Reference proteome</keyword>
<protein>
    <recommendedName>
        <fullName evidence="4">Receptor-binding cancer antigen expressed on SiSo cells</fullName>
    </recommendedName>
</protein>
<feature type="region of interest" description="Disordered" evidence="1">
    <location>
        <begin position="15"/>
        <end position="63"/>
    </location>
</feature>
<organism evidence="2 3">
    <name type="scientific">Podarcis lilfordi</name>
    <name type="common">Lilford's wall lizard</name>
    <dbReference type="NCBI Taxonomy" id="74358"/>
    <lineage>
        <taxon>Eukaryota</taxon>
        <taxon>Metazoa</taxon>
        <taxon>Chordata</taxon>
        <taxon>Craniata</taxon>
        <taxon>Vertebrata</taxon>
        <taxon>Euteleostomi</taxon>
        <taxon>Lepidosauria</taxon>
        <taxon>Squamata</taxon>
        <taxon>Bifurcata</taxon>
        <taxon>Unidentata</taxon>
        <taxon>Episquamata</taxon>
        <taxon>Laterata</taxon>
        <taxon>Lacertibaenia</taxon>
        <taxon>Lacertidae</taxon>
        <taxon>Podarcis</taxon>
    </lineage>
</organism>
<sequence>MPACDSEAGLAATAYEGSKRWQQRRQQQQQQRQHRRLSGRPRPPLNEGSPRSPREAAPPRLAPPPSCRLFSRLALDKVKTFTMAITQFRLFKICTCLAAVLSFFKRLICRTGRGRKLSGDQITLPTTVDYSLVPKQSEVEDWTSWDEDAPTSVKIEGGNGDVANQQNGLEEMEPDYFKDMTPTIRKTQKIIVKKREPLSFGNQDVSAGFSSRLAATQDTPFIHQSPELGDLETWQENRNAWEEEEDASWQAEEVLRQQKIAEREKRAAEQQRKKMEKEAQRLMKKEQNKIGVKLS</sequence>
<feature type="region of interest" description="Disordered" evidence="1">
    <location>
        <begin position="263"/>
        <end position="295"/>
    </location>
</feature>
<reference evidence="2" key="1">
    <citation type="submission" date="2022-12" db="EMBL/GenBank/DDBJ databases">
        <authorList>
            <person name="Alioto T."/>
            <person name="Alioto T."/>
            <person name="Gomez Garrido J."/>
        </authorList>
    </citation>
    <scope>NUCLEOTIDE SEQUENCE</scope>
</reference>
<dbReference type="PANTHER" id="PTHR15208:SF2">
    <property type="entry name" value="RECEPTOR-BINDING CANCER ANTIGEN EXPRESSED ON SISO CELLS"/>
    <property type="match status" value="1"/>
</dbReference>
<name>A0AA35KKE2_9SAUR</name>
<dbReference type="GO" id="GO:0030141">
    <property type="term" value="C:secretory granule"/>
    <property type="evidence" value="ECO:0007669"/>
    <property type="project" value="TreeGrafter"/>
</dbReference>
<accession>A0AA35KKE2</accession>
<evidence type="ECO:0000313" key="3">
    <source>
        <dbReference type="Proteomes" id="UP001178461"/>
    </source>
</evidence>
<evidence type="ECO:0000313" key="2">
    <source>
        <dbReference type="EMBL" id="CAI5779101.1"/>
    </source>
</evidence>
<gene>
    <name evidence="2" type="ORF">PODLI_1B028438</name>
</gene>
<dbReference type="PANTHER" id="PTHR15208">
    <property type="entry name" value="RECEPTOR-BINDING CANCER ANTIGEN EXPRESSED ON SISO CELLS CANCER ASSOCIATED SURFACE ANTIGEN RCAS1 ESTROGEN RECEPTOR-BINDING FRAGMENT- ASSOCIATED GENE 9 PROTEIN"/>
    <property type="match status" value="1"/>
</dbReference>
<evidence type="ECO:0000256" key="1">
    <source>
        <dbReference type="SAM" id="MobiDB-lite"/>
    </source>
</evidence>
<feature type="compositionally biased region" description="Basic and acidic residues" evidence="1">
    <location>
        <begin position="263"/>
        <end position="288"/>
    </location>
</feature>
<dbReference type="EMBL" id="OX395132">
    <property type="protein sequence ID" value="CAI5779101.1"/>
    <property type="molecule type" value="Genomic_DNA"/>
</dbReference>
<evidence type="ECO:0008006" key="4">
    <source>
        <dbReference type="Google" id="ProtNLM"/>
    </source>
</evidence>